<reference evidence="1 2" key="1">
    <citation type="submission" date="2021-06" db="EMBL/GenBank/DDBJ databases">
        <title>Caerostris extrusa draft genome.</title>
        <authorList>
            <person name="Kono N."/>
            <person name="Arakawa K."/>
        </authorList>
    </citation>
    <scope>NUCLEOTIDE SEQUENCE [LARGE SCALE GENOMIC DNA]</scope>
</reference>
<name>A0AAV4SZN1_CAEEX</name>
<dbReference type="AlphaFoldDB" id="A0AAV4SZN1"/>
<evidence type="ECO:0000313" key="1">
    <source>
        <dbReference type="EMBL" id="GIY38027.1"/>
    </source>
</evidence>
<dbReference type="EMBL" id="BPLR01010249">
    <property type="protein sequence ID" value="GIY38027.1"/>
    <property type="molecule type" value="Genomic_DNA"/>
</dbReference>
<comment type="caution">
    <text evidence="1">The sequence shown here is derived from an EMBL/GenBank/DDBJ whole genome shotgun (WGS) entry which is preliminary data.</text>
</comment>
<protein>
    <submittedName>
        <fullName evidence="1">Uncharacterized protein</fullName>
    </submittedName>
</protein>
<accession>A0AAV4SZN1</accession>
<proteinExistence type="predicted"/>
<dbReference type="Proteomes" id="UP001054945">
    <property type="component" value="Unassembled WGS sequence"/>
</dbReference>
<keyword evidence="2" id="KW-1185">Reference proteome</keyword>
<sequence>MELCIFTKTNGGEGPSIRTLSLARVKSVGQLQGGQEGSLAPTPIHPFARAGGEELPFKSPGKGQFMGLIEEVICLMGEGGGTIPSVPPAPPNDDERQLDGAKLLFLSFCAEEDLFFCWLLRPGYLLPYKSDSAVNVINKLFRQYDG</sequence>
<gene>
    <name evidence="1" type="ORF">CEXT_147281</name>
</gene>
<organism evidence="1 2">
    <name type="scientific">Caerostris extrusa</name>
    <name type="common">Bark spider</name>
    <name type="synonym">Caerostris bankana</name>
    <dbReference type="NCBI Taxonomy" id="172846"/>
    <lineage>
        <taxon>Eukaryota</taxon>
        <taxon>Metazoa</taxon>
        <taxon>Ecdysozoa</taxon>
        <taxon>Arthropoda</taxon>
        <taxon>Chelicerata</taxon>
        <taxon>Arachnida</taxon>
        <taxon>Araneae</taxon>
        <taxon>Araneomorphae</taxon>
        <taxon>Entelegynae</taxon>
        <taxon>Araneoidea</taxon>
        <taxon>Araneidae</taxon>
        <taxon>Caerostris</taxon>
    </lineage>
</organism>
<evidence type="ECO:0000313" key="2">
    <source>
        <dbReference type="Proteomes" id="UP001054945"/>
    </source>
</evidence>